<dbReference type="AlphaFoldDB" id="M1VBF3"/>
<dbReference type="RefSeq" id="XP_005538670.1">
    <property type="nucleotide sequence ID" value="XM_005538613.1"/>
</dbReference>
<reference evidence="1 2" key="2">
    <citation type="journal article" date="2007" name="BMC Biol.">
        <title>A 100%-complete sequence reveals unusually simple genomic features in the hot-spring red alga Cyanidioschyzon merolae.</title>
        <authorList>
            <person name="Nozaki H."/>
            <person name="Takano H."/>
            <person name="Misumi O."/>
            <person name="Terasawa K."/>
            <person name="Matsuzaki M."/>
            <person name="Maruyama S."/>
            <person name="Nishida K."/>
            <person name="Yagisawa F."/>
            <person name="Yoshida Y."/>
            <person name="Fujiwara T."/>
            <person name="Takio S."/>
            <person name="Tamura K."/>
            <person name="Chung S.J."/>
            <person name="Nakamura S."/>
            <person name="Kuroiwa H."/>
            <person name="Tanaka K."/>
            <person name="Sato N."/>
            <person name="Kuroiwa T."/>
        </authorList>
    </citation>
    <scope>NUCLEOTIDE SEQUENCE [LARGE SCALE GENOMIC DNA]</scope>
    <source>
        <strain evidence="1 2">10D</strain>
    </source>
</reference>
<dbReference type="SUPFAM" id="SSF144064">
    <property type="entry name" value="Heme iron utilization protein-like"/>
    <property type="match status" value="1"/>
</dbReference>
<dbReference type="Proteomes" id="UP000007014">
    <property type="component" value="Chromosome 18"/>
</dbReference>
<organism evidence="1 2">
    <name type="scientific">Cyanidioschyzon merolae (strain NIES-3377 / 10D)</name>
    <name type="common">Unicellular red alga</name>
    <dbReference type="NCBI Taxonomy" id="280699"/>
    <lineage>
        <taxon>Eukaryota</taxon>
        <taxon>Rhodophyta</taxon>
        <taxon>Bangiophyceae</taxon>
        <taxon>Cyanidiales</taxon>
        <taxon>Cyanidiaceae</taxon>
        <taxon>Cyanidioschyzon</taxon>
    </lineage>
</organism>
<gene>
    <name evidence="1" type="ORF">CYME_CMR469C</name>
</gene>
<dbReference type="Gramene" id="CMR469CT">
    <property type="protein sequence ID" value="CMR469CT"/>
    <property type="gene ID" value="CMR469C"/>
</dbReference>
<proteinExistence type="predicted"/>
<protein>
    <submittedName>
        <fullName evidence="1">Uncharacterized protein</fullName>
    </submittedName>
</protein>
<name>M1VBF3_CYAM1</name>
<reference evidence="1 2" key="1">
    <citation type="journal article" date="2004" name="Nature">
        <title>Genome sequence of the ultrasmall unicellular red alga Cyanidioschyzon merolae 10D.</title>
        <authorList>
            <person name="Matsuzaki M."/>
            <person name="Misumi O."/>
            <person name="Shin-i T."/>
            <person name="Maruyama S."/>
            <person name="Takahara M."/>
            <person name="Miyagishima S."/>
            <person name="Mori T."/>
            <person name="Nishida K."/>
            <person name="Yagisawa F."/>
            <person name="Nishida K."/>
            <person name="Yoshida Y."/>
            <person name="Nishimura Y."/>
            <person name="Nakao S."/>
            <person name="Kobayashi T."/>
            <person name="Momoyama Y."/>
            <person name="Higashiyama T."/>
            <person name="Minoda A."/>
            <person name="Sano M."/>
            <person name="Nomoto H."/>
            <person name="Oishi K."/>
            <person name="Hayashi H."/>
            <person name="Ohta F."/>
            <person name="Nishizaka S."/>
            <person name="Haga S."/>
            <person name="Miura S."/>
            <person name="Morishita T."/>
            <person name="Kabeya Y."/>
            <person name="Terasawa K."/>
            <person name="Suzuki Y."/>
            <person name="Ishii Y."/>
            <person name="Asakawa S."/>
            <person name="Takano H."/>
            <person name="Ohta N."/>
            <person name="Kuroiwa H."/>
            <person name="Tanaka K."/>
            <person name="Shimizu N."/>
            <person name="Sugano S."/>
            <person name="Sato N."/>
            <person name="Nozaki H."/>
            <person name="Ogasawara N."/>
            <person name="Kohara Y."/>
            <person name="Kuroiwa T."/>
        </authorList>
    </citation>
    <scope>NUCLEOTIDE SEQUENCE [LARGE SCALE GENOMIC DNA]</scope>
    <source>
        <strain evidence="1 2">10D</strain>
    </source>
</reference>
<dbReference type="Gene3D" id="3.40.1570.10">
    <property type="entry name" value="HemS/ChuS/ChuX like domains"/>
    <property type="match status" value="1"/>
</dbReference>
<evidence type="ECO:0000313" key="2">
    <source>
        <dbReference type="Proteomes" id="UP000007014"/>
    </source>
</evidence>
<keyword evidence="2" id="KW-1185">Reference proteome</keyword>
<dbReference type="GeneID" id="16996711"/>
<accession>M1VBF3</accession>
<dbReference type="OrthoDB" id="3083at2759"/>
<dbReference type="HOGENOM" id="CLU_1241685_0_0_1"/>
<dbReference type="KEGG" id="cme:CYME_CMR469C"/>
<dbReference type="EMBL" id="AP006500">
    <property type="protein sequence ID" value="BAM82634.1"/>
    <property type="molecule type" value="Genomic_DNA"/>
</dbReference>
<sequence>MFVTGLNRLRLEERTRSSGCTHTALHCAAVYRDLVHGTRLLPWNSASLAAARPVRRRARTGSVVRMATQAPGRLTVDQAAGKFPRLVEFLEACKELGELRFIATNAAVVLESTATLEKLFYAEVPRRGLYANVVDLSINMDLHILLSGVRAARFEQGVSRGDPSTPTYIIRLLGHEKAGEEVVLSMFLSPVGDVSSERAAVWEQLRTRFASADGTAAANTCVF</sequence>
<evidence type="ECO:0000313" key="1">
    <source>
        <dbReference type="EMBL" id="BAM82634.1"/>
    </source>
</evidence>
<dbReference type="InterPro" id="IPR053733">
    <property type="entry name" value="Heme_Transport_Util_sf"/>
</dbReference>